<dbReference type="GO" id="GO:0000140">
    <property type="term" value="F:acylglycerone-phosphate reductase (NADP+) activity"/>
    <property type="evidence" value="ECO:0007669"/>
    <property type="project" value="TreeGrafter"/>
</dbReference>
<comment type="similarity">
    <text evidence="1">Belongs to the short-chain dehydrogenases/reductases (SDR) family.</text>
</comment>
<dbReference type="GeneID" id="28736941"/>
<name>A0A0N1H2B2_9EURO</name>
<dbReference type="InterPro" id="IPR048519">
    <property type="entry name" value="Gfd2/YDR514C-like_C"/>
</dbReference>
<dbReference type="GO" id="GO:0005811">
    <property type="term" value="C:lipid droplet"/>
    <property type="evidence" value="ECO:0007669"/>
    <property type="project" value="TreeGrafter"/>
</dbReference>
<dbReference type="PROSITE" id="PS00061">
    <property type="entry name" value="ADH_SHORT"/>
    <property type="match status" value="1"/>
</dbReference>
<dbReference type="GO" id="GO:0006654">
    <property type="term" value="P:phosphatidic acid biosynthetic process"/>
    <property type="evidence" value="ECO:0007669"/>
    <property type="project" value="TreeGrafter"/>
</dbReference>
<evidence type="ECO:0000256" key="2">
    <source>
        <dbReference type="ARBA" id="ARBA00022857"/>
    </source>
</evidence>
<accession>A0A0N1H2B2</accession>
<gene>
    <name evidence="6" type="ORF">AB675_4893</name>
</gene>
<dbReference type="Proteomes" id="UP000038010">
    <property type="component" value="Unassembled WGS sequence"/>
</dbReference>
<dbReference type="STRING" id="1664694.A0A0N1H2B2"/>
<proteinExistence type="inferred from homology"/>
<comment type="caution">
    <text evidence="6">The sequence shown here is derived from an EMBL/GenBank/DDBJ whole genome shotgun (WGS) entry which is preliminary data.</text>
</comment>
<dbReference type="AlphaFoldDB" id="A0A0N1H2B2"/>
<dbReference type="InterPro" id="IPR002347">
    <property type="entry name" value="SDR_fam"/>
</dbReference>
<feature type="region of interest" description="Disordered" evidence="4">
    <location>
        <begin position="384"/>
        <end position="420"/>
    </location>
</feature>
<dbReference type="GO" id="GO:0004806">
    <property type="term" value="F:triacylglycerol lipase activity"/>
    <property type="evidence" value="ECO:0007669"/>
    <property type="project" value="TreeGrafter"/>
</dbReference>
<protein>
    <submittedName>
        <fullName evidence="6">NADPH-dependent 1-acyldihydroxyacetone phosphate</fullName>
    </submittedName>
</protein>
<dbReference type="GO" id="GO:0019433">
    <property type="term" value="P:triglyceride catabolic process"/>
    <property type="evidence" value="ECO:0007669"/>
    <property type="project" value="TreeGrafter"/>
</dbReference>
<dbReference type="InterPro" id="IPR036291">
    <property type="entry name" value="NAD(P)-bd_dom_sf"/>
</dbReference>
<evidence type="ECO:0000313" key="7">
    <source>
        <dbReference type="Proteomes" id="UP000038010"/>
    </source>
</evidence>
<keyword evidence="2" id="KW-0521">NADP</keyword>
<feature type="domain" description="Gfd2/YDR514C-like C-terminal" evidence="5">
    <location>
        <begin position="156"/>
        <end position="344"/>
    </location>
</feature>
<evidence type="ECO:0000256" key="3">
    <source>
        <dbReference type="ARBA" id="ARBA00023002"/>
    </source>
</evidence>
<dbReference type="Pfam" id="PF00106">
    <property type="entry name" value="adh_short"/>
    <property type="match status" value="1"/>
</dbReference>
<reference evidence="6 7" key="1">
    <citation type="submission" date="2015-06" db="EMBL/GenBank/DDBJ databases">
        <title>Draft genome of the ant-associated black yeast Phialophora attae CBS 131958.</title>
        <authorList>
            <person name="Moreno L.F."/>
            <person name="Stielow B.J."/>
            <person name="de Hoog S."/>
            <person name="Vicente V.A."/>
            <person name="Weiss V.A."/>
            <person name="de Vries M."/>
            <person name="Cruz L.M."/>
            <person name="Souza E.M."/>
        </authorList>
    </citation>
    <scope>NUCLEOTIDE SEQUENCE [LARGE SCALE GENOMIC DNA]</scope>
    <source>
        <strain evidence="6 7">CBS 131958</strain>
    </source>
</reference>
<dbReference type="Gene3D" id="3.40.50.720">
    <property type="entry name" value="NAD(P)-binding Rossmann-like Domain"/>
    <property type="match status" value="1"/>
</dbReference>
<feature type="compositionally biased region" description="Basic and acidic residues" evidence="4">
    <location>
        <begin position="401"/>
        <end position="410"/>
    </location>
</feature>
<feature type="region of interest" description="Disordered" evidence="4">
    <location>
        <begin position="1"/>
        <end position="84"/>
    </location>
</feature>
<feature type="compositionally biased region" description="Polar residues" evidence="4">
    <location>
        <begin position="43"/>
        <end position="55"/>
    </location>
</feature>
<keyword evidence="7" id="KW-1185">Reference proteome</keyword>
<evidence type="ECO:0000256" key="1">
    <source>
        <dbReference type="ARBA" id="ARBA00006484"/>
    </source>
</evidence>
<dbReference type="EMBL" id="LFJN01000063">
    <property type="protein sequence ID" value="KPI34376.1"/>
    <property type="molecule type" value="Genomic_DNA"/>
</dbReference>
<evidence type="ECO:0000313" key="6">
    <source>
        <dbReference type="EMBL" id="KPI34376.1"/>
    </source>
</evidence>
<dbReference type="VEuPathDB" id="FungiDB:AB675_4893"/>
<dbReference type="RefSeq" id="XP_017994339.1">
    <property type="nucleotide sequence ID" value="XM_018145061.1"/>
</dbReference>
<evidence type="ECO:0000259" key="5">
    <source>
        <dbReference type="Pfam" id="PF21762"/>
    </source>
</evidence>
<organism evidence="6 7">
    <name type="scientific">Cyphellophora attinorum</name>
    <dbReference type="NCBI Taxonomy" id="1664694"/>
    <lineage>
        <taxon>Eukaryota</taxon>
        <taxon>Fungi</taxon>
        <taxon>Dikarya</taxon>
        <taxon>Ascomycota</taxon>
        <taxon>Pezizomycotina</taxon>
        <taxon>Eurotiomycetes</taxon>
        <taxon>Chaetothyriomycetidae</taxon>
        <taxon>Chaetothyriales</taxon>
        <taxon>Cyphellophoraceae</taxon>
        <taxon>Cyphellophora</taxon>
    </lineage>
</organism>
<dbReference type="InterPro" id="IPR020904">
    <property type="entry name" value="Sc_DH/Rdtase_CS"/>
</dbReference>
<feature type="compositionally biased region" description="Polar residues" evidence="4">
    <location>
        <begin position="1"/>
        <end position="19"/>
    </location>
</feature>
<dbReference type="SUPFAM" id="SSF51735">
    <property type="entry name" value="NAD(P)-binding Rossmann-fold domains"/>
    <property type="match status" value="1"/>
</dbReference>
<dbReference type="GO" id="GO:0005783">
    <property type="term" value="C:endoplasmic reticulum"/>
    <property type="evidence" value="ECO:0007669"/>
    <property type="project" value="TreeGrafter"/>
</dbReference>
<dbReference type="Pfam" id="PF21762">
    <property type="entry name" value="DEDDh_C"/>
    <property type="match status" value="1"/>
</dbReference>
<evidence type="ECO:0000256" key="4">
    <source>
        <dbReference type="SAM" id="MobiDB-lite"/>
    </source>
</evidence>
<dbReference type="OrthoDB" id="2102561at2759"/>
<dbReference type="PANTHER" id="PTHR44169:SF6">
    <property type="entry name" value="NADPH-DEPENDENT 1-ACYLDIHYDROXYACETONE PHOSPHATE REDUCTASE"/>
    <property type="match status" value="1"/>
</dbReference>
<sequence>MSLSWAQVARGQQRSQTQPALPLPPTRPVTPARETPSPAWNADSDTLFENSTGTSVDDDWDSHDGWNGNAEPPAPPRTSGTGFSAWDWTDENGSKVPAWLKEKAVVVGIDLETNCWALDKKNGREFGRLKSLLRKGESLTRRQQDRYYELDALNRQGRVSEIGMAFLNSKHLSWSKRGDRFCNAWKHIGGVNLIIREHEHVGPHMGWCRHNDPDHDFTFLYGKPEKISKAAARNVMVSKIKHALGDSPVSASKAPYRNETPIVFVFFAKGNDLRWLAPLGIDLLAEFPNSTIVDCQWGPIGNVISRNRHKPQCNAGDYIEGLGIDHTGSHNGGNDAVHELRAFLAECALDEEQHASVLDGYSLPRLEEPAVEDLVEGVATMGLGHEQKPMNNNHKRRLNKKKNDAARKDPSPGSGISINSLTTIPFTPHLPPHLNTHHVQTLSPHHRLLRWRPRRSLALAFHAAGLKVYATARNPAKLTQMTAAGIETLTLDVLSDSSIKACADKVSKLDLLVNNAGAGYTAAFSDINIKAAKETFDLNVWSSIAVTQAFLPQLIASKGVVVFNTSGSSVAPQPFTSSYNASKAAIAMYAACLRLEVEDAFGVRVVDLKTGAVKSNFGTSEVLQKTHVPEKSIFAPAKVEVEKSMTLEGLAKDAIEAKDWAEAVVRDLTRKNPPATVWRGSHAGLAKIAQFFPLWLTNAIVKRMMGMGEVAAALRGR</sequence>
<keyword evidence="3" id="KW-0560">Oxidoreductase</keyword>
<dbReference type="PANTHER" id="PTHR44169">
    <property type="entry name" value="NADPH-DEPENDENT 1-ACYLDIHYDROXYACETONE PHOSPHATE REDUCTASE"/>
    <property type="match status" value="1"/>
</dbReference>